<organism evidence="2 3">
    <name type="scientific">Gordonia hankookensis</name>
    <dbReference type="NCBI Taxonomy" id="589403"/>
    <lineage>
        <taxon>Bacteria</taxon>
        <taxon>Bacillati</taxon>
        <taxon>Actinomycetota</taxon>
        <taxon>Actinomycetes</taxon>
        <taxon>Mycobacteriales</taxon>
        <taxon>Gordoniaceae</taxon>
        <taxon>Gordonia</taxon>
    </lineage>
</organism>
<reference evidence="2 3" key="1">
    <citation type="submission" date="2020-09" db="EMBL/GenBank/DDBJ databases">
        <title>Novel species in genus Gordonia.</title>
        <authorList>
            <person name="Zhang G."/>
        </authorList>
    </citation>
    <scope>NUCLEOTIDE SEQUENCE [LARGE SCALE GENOMIC DNA]</scope>
    <source>
        <strain evidence="2 3">ON-33</strain>
    </source>
</reference>
<dbReference type="PANTHER" id="PTHR36509">
    <property type="entry name" value="BLL3101 PROTEIN"/>
    <property type="match status" value="1"/>
</dbReference>
<dbReference type="PANTHER" id="PTHR36509:SF2">
    <property type="entry name" value="BLL3101 PROTEIN"/>
    <property type="match status" value="1"/>
</dbReference>
<gene>
    <name evidence="2" type="ORF">IDF66_13560</name>
</gene>
<dbReference type="InterPro" id="IPR037049">
    <property type="entry name" value="DUF1214_C_sf"/>
</dbReference>
<dbReference type="RefSeq" id="WP_190267227.1">
    <property type="nucleotide sequence ID" value="NZ_BAABAD010000004.1"/>
</dbReference>
<protein>
    <submittedName>
        <fullName evidence="2">DUF1254 domain-containing protein</fullName>
    </submittedName>
</protein>
<proteinExistence type="predicted"/>
<dbReference type="Gene3D" id="2.60.120.600">
    <property type="entry name" value="Domain of unknown function DUF1214, C-terminal domain"/>
    <property type="match status" value="1"/>
</dbReference>
<dbReference type="Proteomes" id="UP000602395">
    <property type="component" value="Unassembled WGS sequence"/>
</dbReference>
<dbReference type="Gene3D" id="1.10.3360.10">
    <property type="entry name" value="VPA0735-like domain"/>
    <property type="match status" value="1"/>
</dbReference>
<dbReference type="SUPFAM" id="SSF160935">
    <property type="entry name" value="VPA0735-like"/>
    <property type="match status" value="1"/>
</dbReference>
<dbReference type="InterPro" id="IPR010621">
    <property type="entry name" value="DUF1214"/>
</dbReference>
<keyword evidence="3" id="KW-1185">Reference proteome</keyword>
<evidence type="ECO:0000313" key="3">
    <source>
        <dbReference type="Proteomes" id="UP000602395"/>
    </source>
</evidence>
<dbReference type="EMBL" id="JACWMS010000002">
    <property type="protein sequence ID" value="MBD1320609.1"/>
    <property type="molecule type" value="Genomic_DNA"/>
</dbReference>
<accession>A0ABR7WFV1</accession>
<feature type="domain" description="DUF1214" evidence="1">
    <location>
        <begin position="147"/>
        <end position="254"/>
    </location>
</feature>
<sequence>MWATQDSYTLTPLSAWIGDTTPLPVAQPAATSVPADVVDSLEFFRAMTVGMTQNPPSRRDEGLLALFARLGIGPGGDFDPDRLDDAVASGLRRAIETGKDLITRQAQQVDRVNGWEMPTTGVGTYGTDFLQRARVAKYGYAGNVAEETIYPNTLVDDAGEPLHGNNSYVLRFPAGHLPPVDAFWSVTLYRWPEAKLHDNPLARYSIGDRTPGLTYEDGALEIVISHKEPESRTSNWLPAPDGPFWLIMRLYLPSPAVRTGDYALPAVVKDSARTRT</sequence>
<evidence type="ECO:0000259" key="1">
    <source>
        <dbReference type="Pfam" id="PF06742"/>
    </source>
</evidence>
<evidence type="ECO:0000313" key="2">
    <source>
        <dbReference type="EMBL" id="MBD1320609.1"/>
    </source>
</evidence>
<dbReference type="Pfam" id="PF06742">
    <property type="entry name" value="DUF1214"/>
    <property type="match status" value="1"/>
</dbReference>
<name>A0ABR7WFV1_9ACTN</name>
<comment type="caution">
    <text evidence="2">The sequence shown here is derived from an EMBL/GenBank/DDBJ whole genome shotgun (WGS) entry which is preliminary data.</text>
</comment>